<gene>
    <name evidence="2" type="ORF">CDAR_24461</name>
</gene>
<proteinExistence type="predicted"/>
<name>A0AAV4QL41_9ARAC</name>
<reference evidence="2 3" key="1">
    <citation type="submission" date="2021-06" db="EMBL/GenBank/DDBJ databases">
        <title>Caerostris darwini draft genome.</title>
        <authorList>
            <person name="Kono N."/>
            <person name="Arakawa K."/>
        </authorList>
    </citation>
    <scope>NUCLEOTIDE SEQUENCE [LARGE SCALE GENOMIC DNA]</scope>
</reference>
<dbReference type="EMBL" id="BPLQ01004544">
    <property type="protein sequence ID" value="GIY08780.1"/>
    <property type="molecule type" value="Genomic_DNA"/>
</dbReference>
<dbReference type="AlphaFoldDB" id="A0AAV4QL41"/>
<sequence>MLLKVHVSLRSGSVSRRDSNTSDLESKSNYVRHQIMVRIRFAKKVVIPHICNLDMNTGEYWFFIVHAVCLTPLAMSLESKLSLINTQTVILVHYIALATLFTIFESMRVLFLGSYTRFGLQEEANRSY</sequence>
<organism evidence="2 3">
    <name type="scientific">Caerostris darwini</name>
    <dbReference type="NCBI Taxonomy" id="1538125"/>
    <lineage>
        <taxon>Eukaryota</taxon>
        <taxon>Metazoa</taxon>
        <taxon>Ecdysozoa</taxon>
        <taxon>Arthropoda</taxon>
        <taxon>Chelicerata</taxon>
        <taxon>Arachnida</taxon>
        <taxon>Araneae</taxon>
        <taxon>Araneomorphae</taxon>
        <taxon>Entelegynae</taxon>
        <taxon>Araneoidea</taxon>
        <taxon>Araneidae</taxon>
        <taxon>Caerostris</taxon>
    </lineage>
</organism>
<keyword evidence="1" id="KW-0472">Membrane</keyword>
<keyword evidence="1" id="KW-1133">Transmembrane helix</keyword>
<evidence type="ECO:0000313" key="2">
    <source>
        <dbReference type="EMBL" id="GIY08780.1"/>
    </source>
</evidence>
<dbReference type="Proteomes" id="UP001054837">
    <property type="component" value="Unassembled WGS sequence"/>
</dbReference>
<keyword evidence="1" id="KW-0812">Transmembrane</keyword>
<comment type="caution">
    <text evidence="2">The sequence shown here is derived from an EMBL/GenBank/DDBJ whole genome shotgun (WGS) entry which is preliminary data.</text>
</comment>
<evidence type="ECO:0000313" key="3">
    <source>
        <dbReference type="Proteomes" id="UP001054837"/>
    </source>
</evidence>
<feature type="transmembrane region" description="Helical" evidence="1">
    <location>
        <begin position="89"/>
        <end position="111"/>
    </location>
</feature>
<keyword evidence="3" id="KW-1185">Reference proteome</keyword>
<evidence type="ECO:0000256" key="1">
    <source>
        <dbReference type="SAM" id="Phobius"/>
    </source>
</evidence>
<accession>A0AAV4QL41</accession>
<feature type="transmembrane region" description="Helical" evidence="1">
    <location>
        <begin position="60"/>
        <end position="77"/>
    </location>
</feature>
<protein>
    <submittedName>
        <fullName evidence="2">Uncharacterized protein</fullName>
    </submittedName>
</protein>